<keyword evidence="1" id="KW-0436">Ligase</keyword>
<keyword evidence="7" id="KW-1185">Reference proteome</keyword>
<dbReference type="GO" id="GO:0046872">
    <property type="term" value="F:metal ion binding"/>
    <property type="evidence" value="ECO:0007669"/>
    <property type="project" value="InterPro"/>
</dbReference>
<evidence type="ECO:0000256" key="1">
    <source>
        <dbReference type="ARBA" id="ARBA00022598"/>
    </source>
</evidence>
<dbReference type="GO" id="GO:0005524">
    <property type="term" value="F:ATP binding"/>
    <property type="evidence" value="ECO:0007669"/>
    <property type="project" value="UniProtKB-UniRule"/>
</dbReference>
<dbReference type="KEGG" id="broo:brsh051_04270"/>
<reference evidence="6" key="1">
    <citation type="journal article" date="2024" name="Int. J. Syst. Evol. Microbiol.">
        <title>Brooklawnia propionicigenes sp. nov., a facultatively anaerobic, propionate-producing bacterium isolated from a methanogenic reactor treating waste from cattle farms.</title>
        <authorList>
            <person name="Akita Y."/>
            <person name="Ueki A."/>
            <person name="Tonouchi A."/>
            <person name="Sugawara Y."/>
            <person name="Honma S."/>
            <person name="Kaku N."/>
            <person name="Ueki K."/>
        </authorList>
    </citation>
    <scope>NUCLEOTIDE SEQUENCE</scope>
    <source>
        <strain evidence="6">SH051</strain>
    </source>
</reference>
<sequence length="399" mass="45092">MTTFVYISPAYPPTNVYFCERLAASGVTVLAIGDAPYDELPNGLTAALTEYYRVDSLEDYNRVYRAMAHLIARHGRVDWVESNNEYWLQLDARLRTDFNIHTGRRAEKVNEIRSKVDMKQVYLRAGVPTARQIRITTLEAAQEFVAQVGYPVIVKPEFGMGATHTYQLRDDAELAGFCSEPADGPMVMEEFVTGDIISYDGIVDHDSVPVFEAATLWPPSIMDIVLNDLDLAYQVLDEMPDRLRELGQRVLKAFGVRNRWFHLEFFRLSDAKPGLGEVGDFVALEVNMRPAGGVTVDMYNYARNADVYQIYADVVSGHDTGAARQATQDPARCVYASRRDHRDYQLSSDRLAEIYGDAIVAHQRNLELFVPQMGNEYYLLRTTDAGRATAFIDDVLRRA</sequence>
<dbReference type="Proteomes" id="UP001431656">
    <property type="component" value="Chromosome"/>
</dbReference>
<dbReference type="InterPro" id="IPR013815">
    <property type="entry name" value="ATP_grasp_subdomain_1"/>
</dbReference>
<dbReference type="InterPro" id="IPR005479">
    <property type="entry name" value="CPAse_ATP-bd"/>
</dbReference>
<dbReference type="Gene3D" id="3.30.1490.20">
    <property type="entry name" value="ATP-grasp fold, A domain"/>
    <property type="match status" value="1"/>
</dbReference>
<dbReference type="EMBL" id="AP028056">
    <property type="protein sequence ID" value="BEH01146.1"/>
    <property type="molecule type" value="Genomic_DNA"/>
</dbReference>
<feature type="domain" description="ATP-grasp" evidence="5">
    <location>
        <begin position="119"/>
        <end position="316"/>
    </location>
</feature>
<keyword evidence="2 4" id="KW-0547">Nucleotide-binding</keyword>
<dbReference type="PANTHER" id="PTHR43585:SF2">
    <property type="entry name" value="ATP-GRASP ENZYME FSQD"/>
    <property type="match status" value="1"/>
</dbReference>
<dbReference type="GO" id="GO:0016874">
    <property type="term" value="F:ligase activity"/>
    <property type="evidence" value="ECO:0007669"/>
    <property type="project" value="UniProtKB-KW"/>
</dbReference>
<protein>
    <submittedName>
        <fullName evidence="6">ATP-grasp domain-containing protein</fullName>
    </submittedName>
</protein>
<dbReference type="PROSITE" id="PS50975">
    <property type="entry name" value="ATP_GRASP"/>
    <property type="match status" value="1"/>
</dbReference>
<accession>A0AAN0K752</accession>
<evidence type="ECO:0000313" key="7">
    <source>
        <dbReference type="Proteomes" id="UP001431656"/>
    </source>
</evidence>
<dbReference type="SUPFAM" id="SSF56059">
    <property type="entry name" value="Glutathione synthetase ATP-binding domain-like"/>
    <property type="match status" value="1"/>
</dbReference>
<dbReference type="PANTHER" id="PTHR43585">
    <property type="entry name" value="FUMIPYRROLE BIOSYNTHESIS PROTEIN C"/>
    <property type="match status" value="1"/>
</dbReference>
<evidence type="ECO:0000259" key="5">
    <source>
        <dbReference type="PROSITE" id="PS50975"/>
    </source>
</evidence>
<dbReference type="InterPro" id="IPR052032">
    <property type="entry name" value="ATP-dep_AA_Ligase"/>
</dbReference>
<dbReference type="InterPro" id="IPR011761">
    <property type="entry name" value="ATP-grasp"/>
</dbReference>
<gene>
    <name evidence="6" type="ORF">brsh051_04270</name>
</gene>
<dbReference type="AlphaFoldDB" id="A0AAN0K752"/>
<evidence type="ECO:0000256" key="3">
    <source>
        <dbReference type="ARBA" id="ARBA00022840"/>
    </source>
</evidence>
<dbReference type="Gene3D" id="3.30.470.20">
    <property type="entry name" value="ATP-grasp fold, B domain"/>
    <property type="match status" value="1"/>
</dbReference>
<evidence type="ECO:0000256" key="2">
    <source>
        <dbReference type="ARBA" id="ARBA00022741"/>
    </source>
</evidence>
<organism evidence="6 7">
    <name type="scientific">Brooklawnia propionicigenes</name>
    <dbReference type="NCBI Taxonomy" id="3041175"/>
    <lineage>
        <taxon>Bacteria</taxon>
        <taxon>Bacillati</taxon>
        <taxon>Actinomycetota</taxon>
        <taxon>Actinomycetes</taxon>
        <taxon>Propionibacteriales</taxon>
        <taxon>Propionibacteriaceae</taxon>
        <taxon>Brooklawnia</taxon>
    </lineage>
</organism>
<proteinExistence type="predicted"/>
<dbReference type="Gene3D" id="3.40.50.20">
    <property type="match status" value="1"/>
</dbReference>
<evidence type="ECO:0000313" key="6">
    <source>
        <dbReference type="EMBL" id="BEH01146.1"/>
    </source>
</evidence>
<keyword evidence="3 4" id="KW-0067">ATP-binding</keyword>
<dbReference type="SMART" id="SM01209">
    <property type="entry name" value="GARS_A"/>
    <property type="match status" value="1"/>
</dbReference>
<evidence type="ECO:0000256" key="4">
    <source>
        <dbReference type="PROSITE-ProRule" id="PRU00409"/>
    </source>
</evidence>
<dbReference type="Pfam" id="PF02786">
    <property type="entry name" value="CPSase_L_D2"/>
    <property type="match status" value="1"/>
</dbReference>
<name>A0AAN0K752_9ACTN</name>
<dbReference type="RefSeq" id="WP_286267132.1">
    <property type="nucleotide sequence ID" value="NZ_AP028056.1"/>
</dbReference>